<dbReference type="Proteomes" id="UP000177043">
    <property type="component" value="Unassembled WGS sequence"/>
</dbReference>
<dbReference type="GO" id="GO:1990904">
    <property type="term" value="C:ribonucleoprotein complex"/>
    <property type="evidence" value="ECO:0007669"/>
    <property type="project" value="UniProtKB-KW"/>
</dbReference>
<gene>
    <name evidence="5" type="ORF">A2571_02570</name>
</gene>
<proteinExistence type="inferred from homology"/>
<evidence type="ECO:0000256" key="1">
    <source>
        <dbReference type="ARBA" id="ARBA00006227"/>
    </source>
</evidence>
<comment type="caution">
    <text evidence="5">The sequence shown here is derived from an EMBL/GenBank/DDBJ whole genome shotgun (WGS) entry which is preliminary data.</text>
</comment>
<dbReference type="InterPro" id="IPR005822">
    <property type="entry name" value="Ribosomal_uL13"/>
</dbReference>
<organism evidence="5 6">
    <name type="scientific">Candidatus Vogelbacteria bacterium RIFOXYD1_FULL_44_32</name>
    <dbReference type="NCBI Taxonomy" id="1802438"/>
    <lineage>
        <taxon>Bacteria</taxon>
        <taxon>Candidatus Vogeliibacteriota</taxon>
    </lineage>
</organism>
<accession>A0A1G2QDU5</accession>
<dbReference type="SUPFAM" id="SSF52161">
    <property type="entry name" value="Ribosomal protein L13"/>
    <property type="match status" value="1"/>
</dbReference>
<comment type="similarity">
    <text evidence="1">Belongs to the universal ribosomal protein uL13 family.</text>
</comment>
<evidence type="ECO:0000256" key="3">
    <source>
        <dbReference type="ARBA" id="ARBA00023274"/>
    </source>
</evidence>
<dbReference type="GO" id="GO:0003729">
    <property type="term" value="F:mRNA binding"/>
    <property type="evidence" value="ECO:0007669"/>
    <property type="project" value="TreeGrafter"/>
</dbReference>
<name>A0A1G2QDU5_9BACT</name>
<dbReference type="InterPro" id="IPR036899">
    <property type="entry name" value="Ribosomal_uL13_sf"/>
</dbReference>
<evidence type="ECO:0000256" key="4">
    <source>
        <dbReference type="ARBA" id="ARBA00035499"/>
    </source>
</evidence>
<dbReference type="EMBL" id="MHTJ01000003">
    <property type="protein sequence ID" value="OHA58628.1"/>
    <property type="molecule type" value="Genomic_DNA"/>
</dbReference>
<dbReference type="PANTHER" id="PTHR11545:SF2">
    <property type="entry name" value="LARGE RIBOSOMAL SUBUNIT PROTEIN UL13M"/>
    <property type="match status" value="1"/>
</dbReference>
<protein>
    <recommendedName>
        <fullName evidence="4">50S ribosomal protein L13</fullName>
    </recommendedName>
</protein>
<dbReference type="GO" id="GO:0005840">
    <property type="term" value="C:ribosome"/>
    <property type="evidence" value="ECO:0007669"/>
    <property type="project" value="UniProtKB-KW"/>
</dbReference>
<dbReference type="Gene3D" id="3.90.1180.10">
    <property type="entry name" value="Ribosomal protein L13"/>
    <property type="match status" value="1"/>
</dbReference>
<keyword evidence="2 5" id="KW-0689">Ribosomal protein</keyword>
<dbReference type="InterPro" id="IPR005823">
    <property type="entry name" value="Ribosomal_uL13_bac-type"/>
</dbReference>
<dbReference type="PIRSF" id="PIRSF002181">
    <property type="entry name" value="Ribosomal_L13"/>
    <property type="match status" value="1"/>
</dbReference>
<evidence type="ECO:0000313" key="6">
    <source>
        <dbReference type="Proteomes" id="UP000177043"/>
    </source>
</evidence>
<evidence type="ECO:0000313" key="5">
    <source>
        <dbReference type="EMBL" id="OHA58628.1"/>
    </source>
</evidence>
<dbReference type="Pfam" id="PF00572">
    <property type="entry name" value="Ribosomal_L13"/>
    <property type="match status" value="1"/>
</dbReference>
<reference evidence="5 6" key="1">
    <citation type="journal article" date="2016" name="Nat. Commun.">
        <title>Thousands of microbial genomes shed light on interconnected biogeochemical processes in an aquifer system.</title>
        <authorList>
            <person name="Anantharaman K."/>
            <person name="Brown C.T."/>
            <person name="Hug L.A."/>
            <person name="Sharon I."/>
            <person name="Castelle C.J."/>
            <person name="Probst A.J."/>
            <person name="Thomas B.C."/>
            <person name="Singh A."/>
            <person name="Wilkins M.J."/>
            <person name="Karaoz U."/>
            <person name="Brodie E.L."/>
            <person name="Williams K.H."/>
            <person name="Hubbard S.S."/>
            <person name="Banfield J.F."/>
        </authorList>
    </citation>
    <scope>NUCLEOTIDE SEQUENCE [LARGE SCALE GENOMIC DNA]</scope>
</reference>
<keyword evidence="3" id="KW-0687">Ribonucleoprotein</keyword>
<dbReference type="GO" id="GO:0017148">
    <property type="term" value="P:negative regulation of translation"/>
    <property type="evidence" value="ECO:0007669"/>
    <property type="project" value="TreeGrafter"/>
</dbReference>
<dbReference type="GO" id="GO:0003735">
    <property type="term" value="F:structural constituent of ribosome"/>
    <property type="evidence" value="ECO:0007669"/>
    <property type="project" value="InterPro"/>
</dbReference>
<dbReference type="NCBIfam" id="TIGR01066">
    <property type="entry name" value="rplM_bact"/>
    <property type="match status" value="1"/>
</dbReference>
<dbReference type="GO" id="GO:0006412">
    <property type="term" value="P:translation"/>
    <property type="evidence" value="ECO:0007669"/>
    <property type="project" value="InterPro"/>
</dbReference>
<dbReference type="PANTHER" id="PTHR11545">
    <property type="entry name" value="RIBOSOMAL PROTEIN L13"/>
    <property type="match status" value="1"/>
</dbReference>
<dbReference type="CDD" id="cd00392">
    <property type="entry name" value="Ribosomal_L13"/>
    <property type="match status" value="1"/>
</dbReference>
<evidence type="ECO:0000256" key="2">
    <source>
        <dbReference type="ARBA" id="ARBA00022980"/>
    </source>
</evidence>
<sequence length="114" mass="12589">MEHILDASNISLGRIASSAAVLLRGKNTPAFERYEKPTNKVKIINASKMTVTGRKMSDKIYLTHSGYPGGQKARTLTQVIAKKGVDEAIRQAIYGMLPDNKLRAIMMKNLVITE</sequence>
<dbReference type="STRING" id="1802438.A2571_02570"/>
<dbReference type="AlphaFoldDB" id="A0A1G2QDU5"/>